<evidence type="ECO:0000313" key="3">
    <source>
        <dbReference type="EMBL" id="CAH3140668.1"/>
    </source>
</evidence>
<dbReference type="PANTHER" id="PTHR23351">
    <property type="entry name" value="FOS TRANSCRIPTION FACTOR-RELATED"/>
    <property type="match status" value="1"/>
</dbReference>
<name>A0ABN8PCR2_9CNID</name>
<keyword evidence="4" id="KW-1185">Reference proteome</keyword>
<accession>A0ABN8PCR2</accession>
<dbReference type="InterPro" id="IPR004827">
    <property type="entry name" value="bZIP"/>
</dbReference>
<organism evidence="3 4">
    <name type="scientific">Porites lobata</name>
    <dbReference type="NCBI Taxonomy" id="104759"/>
    <lineage>
        <taxon>Eukaryota</taxon>
        <taxon>Metazoa</taxon>
        <taxon>Cnidaria</taxon>
        <taxon>Anthozoa</taxon>
        <taxon>Hexacorallia</taxon>
        <taxon>Scleractinia</taxon>
        <taxon>Fungiina</taxon>
        <taxon>Poritidae</taxon>
        <taxon>Porites</taxon>
    </lineage>
</organism>
<protein>
    <recommendedName>
        <fullName evidence="2">BZIP domain-containing protein</fullName>
    </recommendedName>
</protein>
<evidence type="ECO:0000256" key="1">
    <source>
        <dbReference type="SAM" id="MobiDB-lite"/>
    </source>
</evidence>
<evidence type="ECO:0000313" key="4">
    <source>
        <dbReference type="Proteomes" id="UP001159405"/>
    </source>
</evidence>
<feature type="region of interest" description="Disordered" evidence="1">
    <location>
        <begin position="63"/>
        <end position="98"/>
    </location>
</feature>
<proteinExistence type="predicted"/>
<reference evidence="3 4" key="1">
    <citation type="submission" date="2022-05" db="EMBL/GenBank/DDBJ databases">
        <authorList>
            <consortium name="Genoscope - CEA"/>
            <person name="William W."/>
        </authorList>
    </citation>
    <scope>NUCLEOTIDE SEQUENCE [LARGE SCALE GENOMIC DNA]</scope>
</reference>
<dbReference type="Gene3D" id="1.20.5.170">
    <property type="match status" value="1"/>
</dbReference>
<dbReference type="PRINTS" id="PR00042">
    <property type="entry name" value="LEUZIPPRFOS"/>
</dbReference>
<feature type="domain" description="BZIP" evidence="2">
    <location>
        <begin position="73"/>
        <end position="136"/>
    </location>
</feature>
<dbReference type="SUPFAM" id="SSF57959">
    <property type="entry name" value="Leucine zipper domain"/>
    <property type="match status" value="1"/>
</dbReference>
<dbReference type="Pfam" id="PF00170">
    <property type="entry name" value="bZIP_1"/>
    <property type="match status" value="1"/>
</dbReference>
<dbReference type="CDD" id="cd14721">
    <property type="entry name" value="bZIP_Fos"/>
    <property type="match status" value="1"/>
</dbReference>
<dbReference type="InterPro" id="IPR046347">
    <property type="entry name" value="bZIP_sf"/>
</dbReference>
<comment type="caution">
    <text evidence="3">The sequence shown here is derived from an EMBL/GenBank/DDBJ whole genome shotgun (WGS) entry which is preliminary data.</text>
</comment>
<gene>
    <name evidence="3" type="ORF">PLOB_00041503</name>
</gene>
<dbReference type="EMBL" id="CALNXK010000065">
    <property type="protein sequence ID" value="CAH3140668.1"/>
    <property type="molecule type" value="Genomic_DNA"/>
</dbReference>
<dbReference type="PROSITE" id="PS00036">
    <property type="entry name" value="BZIP_BASIC"/>
    <property type="match status" value="1"/>
</dbReference>
<evidence type="ECO:0000259" key="2">
    <source>
        <dbReference type="PROSITE" id="PS50217"/>
    </source>
</evidence>
<sequence length="149" mass="17160">MYLEPGTVIRSVGNPVQEANMMMDPNFEIADLPVKLELRYVIESKMAAHGVECPKVDYRTKDLKNQQLTPEEEQRRKLRRERNKVAASKCRMKRKEHVNTLRKASEELEAANSQLESEIAYLTAEREQLEMMLDAHVCNMEKVTGRGPA</sequence>
<dbReference type="PROSITE" id="PS50217">
    <property type="entry name" value="BZIP"/>
    <property type="match status" value="1"/>
</dbReference>
<dbReference type="SMART" id="SM00338">
    <property type="entry name" value="BRLZ"/>
    <property type="match status" value="1"/>
</dbReference>
<dbReference type="PANTHER" id="PTHR23351:SF23">
    <property type="entry name" value="CYCLIC AMP-DEPENDENT TRANSCRIPTION FACTOR ATF-3"/>
    <property type="match status" value="1"/>
</dbReference>
<dbReference type="Proteomes" id="UP001159405">
    <property type="component" value="Unassembled WGS sequence"/>
</dbReference>
<dbReference type="InterPro" id="IPR000837">
    <property type="entry name" value="AP-1"/>
</dbReference>